<feature type="transmembrane region" description="Helical" evidence="1">
    <location>
        <begin position="197"/>
        <end position="218"/>
    </location>
</feature>
<dbReference type="AlphaFoldDB" id="D1BZ90"/>
<evidence type="ECO:0000259" key="2">
    <source>
        <dbReference type="Pfam" id="PF03703"/>
    </source>
</evidence>
<dbReference type="InterPro" id="IPR005182">
    <property type="entry name" value="YdbS-like_PH"/>
</dbReference>
<sequence length="467" mass="49403">MTDPPAEVALSVEAAPPDDDPRWQRLHARSALVVAGGAVGSGAALLARVFREALDDAGTWSAALHEPALRWATAGIVLLVVAVSAGGWVSVRRRGYALTPGALHVRSGLVTRTRTTVRVSKIQAVDVGLPLPARVVGLTRLDVRPGDGAATVTLAYLRPEEAEALRTRLLGPGTDERGQEVVVVPMSRARRAVRRSLGVWGAAVGVLGAAVLMVADIVTSAVRLPLVSGGVLLLGGALVHLGSAVFGVLERAAGFRLARDGELLRVAHGIANRSRRTLRRSRVQGLTISRWRPWNTPGWWSVQAVMASDQGSDDDDANGVLVPIATPEEAVRAATVAVPAVPGDLLAAFLAAPGRMPDGAGVIRPPVRARWRAPVGSRRHAVADAEHVLVAARGGIVRREVAVVVHGRTEALAISQGWLQRRLRLATLTLHQPGTASTQVPHLDVDDARRLLRTLAAREGRRRTDAT</sequence>
<reference evidence="3 4" key="2">
    <citation type="journal article" date="2010" name="Stand. Genomic Sci.">
        <title>Complete genome sequence of Xylanimonas cellulosilytica type strain (XIL07).</title>
        <authorList>
            <person name="Foster B."/>
            <person name="Pukall R."/>
            <person name="Abt B."/>
            <person name="Nolan M."/>
            <person name="Glavina Del Rio T."/>
            <person name="Chen F."/>
            <person name="Lucas S."/>
            <person name="Tice H."/>
            <person name="Pitluck S."/>
            <person name="Cheng J.-F."/>
            <person name="Chertkov O."/>
            <person name="Brettin T."/>
            <person name="Han C."/>
            <person name="Detter J.C."/>
            <person name="Bruce D."/>
            <person name="Goodwin L."/>
            <person name="Ivanova N."/>
            <person name="Mavromatis K."/>
            <person name="Pati A."/>
            <person name="Mikhailova N."/>
            <person name="Chen A."/>
            <person name="Palaniappan K."/>
            <person name="Land M."/>
            <person name="Hauser L."/>
            <person name="Chang Y.-J."/>
            <person name="Jeffries C.D."/>
            <person name="Chain P."/>
            <person name="Rohde M."/>
            <person name="Goeker M."/>
            <person name="Bristow J."/>
            <person name="Eisen J.A."/>
            <person name="Markowitz V."/>
            <person name="Hugenholtz P."/>
            <person name="Kyrpides N.C."/>
            <person name="Klenk H.-P."/>
            <person name="Lapidus A."/>
        </authorList>
    </citation>
    <scope>NUCLEOTIDE SEQUENCE [LARGE SCALE GENOMIC DNA]</scope>
    <source>
        <strain evidence="4">DSM 15894 / CECT 5975 / LMG 20990 / XIL07</strain>
    </source>
</reference>
<dbReference type="Proteomes" id="UP000002255">
    <property type="component" value="Chromosome"/>
</dbReference>
<name>D1BZ90_XYLCX</name>
<keyword evidence="1" id="KW-0472">Membrane</keyword>
<feature type="transmembrane region" description="Helical" evidence="1">
    <location>
        <begin position="71"/>
        <end position="91"/>
    </location>
</feature>
<feature type="transmembrane region" description="Helical" evidence="1">
    <location>
        <begin position="224"/>
        <end position="249"/>
    </location>
</feature>
<dbReference type="PANTHER" id="PTHR34473:SF2">
    <property type="entry name" value="UPF0699 TRANSMEMBRANE PROTEIN YDBT"/>
    <property type="match status" value="1"/>
</dbReference>
<reference evidence="4" key="1">
    <citation type="submission" date="2009-11" db="EMBL/GenBank/DDBJ databases">
        <title>The complete chromosome of Xylanimonas cellulosilytica DSM 15894.</title>
        <authorList>
            <consortium name="US DOE Joint Genome Institute (JGI-PGF)"/>
            <person name="Lucas S."/>
            <person name="Copeland A."/>
            <person name="Lapidus A."/>
            <person name="Glavina del Rio T."/>
            <person name="Dalin E."/>
            <person name="Tice H."/>
            <person name="Bruce D."/>
            <person name="Goodwin L."/>
            <person name="Pitluck S."/>
            <person name="Kyrpides N."/>
            <person name="Mavromatis K."/>
            <person name="Ivanova N."/>
            <person name="Mikhailova N."/>
            <person name="Foster B."/>
            <person name="Clum A."/>
            <person name="Brettin T."/>
            <person name="Detter J.C."/>
            <person name="Han C."/>
            <person name="Larimer F."/>
            <person name="Land M."/>
            <person name="Hauser L."/>
            <person name="Markowitz V."/>
            <person name="Cheng J.F."/>
            <person name="Hugenholtz P."/>
            <person name="Woyke T."/>
            <person name="Wu D."/>
            <person name="Gehrich-Schroeter G."/>
            <person name="Schneider S."/>
            <person name="Pukall S.R."/>
            <person name="Klenk H.P."/>
            <person name="Eisen J.A."/>
        </authorList>
    </citation>
    <scope>NUCLEOTIDE SEQUENCE [LARGE SCALE GENOMIC DNA]</scope>
    <source>
        <strain evidence="4">DSM 15894 / CECT 5975 / LMG 20990 / XIL07</strain>
    </source>
</reference>
<dbReference type="RefSeq" id="WP_012879729.1">
    <property type="nucleotide sequence ID" value="NC_013530.1"/>
</dbReference>
<dbReference type="PANTHER" id="PTHR34473">
    <property type="entry name" value="UPF0699 TRANSMEMBRANE PROTEIN YDBS"/>
    <property type="match status" value="1"/>
</dbReference>
<keyword evidence="1" id="KW-0812">Transmembrane</keyword>
<evidence type="ECO:0000256" key="1">
    <source>
        <dbReference type="SAM" id="Phobius"/>
    </source>
</evidence>
<protein>
    <submittedName>
        <fullName evidence="3">Membrane-flanked domain protein</fullName>
    </submittedName>
</protein>
<organism evidence="3 4">
    <name type="scientific">Xylanimonas cellulosilytica (strain DSM 15894 / JCM 12276 / CECT 5975 / KCTC 9989 / LMG 20990 / NBRC 107835 / XIL07)</name>
    <dbReference type="NCBI Taxonomy" id="446471"/>
    <lineage>
        <taxon>Bacteria</taxon>
        <taxon>Bacillati</taxon>
        <taxon>Actinomycetota</taxon>
        <taxon>Actinomycetes</taxon>
        <taxon>Micrococcales</taxon>
        <taxon>Promicromonosporaceae</taxon>
        <taxon>Xylanimonas</taxon>
    </lineage>
</organism>
<evidence type="ECO:0000313" key="3">
    <source>
        <dbReference type="EMBL" id="ACZ31987.1"/>
    </source>
</evidence>
<dbReference type="KEGG" id="xce:Xcel_2981"/>
<dbReference type="OrthoDB" id="3190163at2"/>
<keyword evidence="1" id="KW-1133">Transmembrane helix</keyword>
<evidence type="ECO:0000313" key="4">
    <source>
        <dbReference type="Proteomes" id="UP000002255"/>
    </source>
</evidence>
<dbReference type="STRING" id="446471.Xcel_2981"/>
<keyword evidence="4" id="KW-1185">Reference proteome</keyword>
<dbReference type="Pfam" id="PF03703">
    <property type="entry name" value="bPH_2"/>
    <property type="match status" value="2"/>
</dbReference>
<dbReference type="HOGENOM" id="CLU_024617_4_2_11"/>
<feature type="transmembrane region" description="Helical" evidence="1">
    <location>
        <begin position="31"/>
        <end position="51"/>
    </location>
</feature>
<gene>
    <name evidence="3" type="ordered locus">Xcel_2981</name>
</gene>
<dbReference type="EMBL" id="CP001821">
    <property type="protein sequence ID" value="ACZ31987.1"/>
    <property type="molecule type" value="Genomic_DNA"/>
</dbReference>
<dbReference type="eggNOG" id="COG3428">
    <property type="taxonomic scope" value="Bacteria"/>
</dbReference>
<feature type="domain" description="YdbS-like PH" evidence="2">
    <location>
        <begin position="92"/>
        <end position="168"/>
    </location>
</feature>
<feature type="domain" description="YdbS-like PH" evidence="2">
    <location>
        <begin position="390"/>
        <end position="455"/>
    </location>
</feature>
<accession>D1BZ90</accession>
<proteinExistence type="predicted"/>